<evidence type="ECO:0000256" key="5">
    <source>
        <dbReference type="ARBA" id="ARBA00022989"/>
    </source>
</evidence>
<evidence type="ECO:0000259" key="14">
    <source>
        <dbReference type="SMART" id="SM00079"/>
    </source>
</evidence>
<evidence type="ECO:0000256" key="10">
    <source>
        <dbReference type="ARBA" id="ARBA00023286"/>
    </source>
</evidence>
<dbReference type="GO" id="GO:0016020">
    <property type="term" value="C:membrane"/>
    <property type="evidence" value="ECO:0007669"/>
    <property type="project" value="UniProtKB-SubCell"/>
</dbReference>
<keyword evidence="7 13" id="KW-0472">Membrane</keyword>
<evidence type="ECO:0000256" key="7">
    <source>
        <dbReference type="ARBA" id="ARBA00023136"/>
    </source>
</evidence>
<comment type="caution">
    <text evidence="15">The sequence shown here is derived from an EMBL/GenBank/DDBJ whole genome shotgun (WGS) entry which is preliminary data.</text>
</comment>
<comment type="function">
    <text evidence="12">Glutamate-gated receptor that probably acts as a non-selective cation channel. May be involved in light-signal transduction and calcium homeostasis via the regulation of calcium influx into cells.</text>
</comment>
<dbReference type="Pfam" id="PF01094">
    <property type="entry name" value="ANF_receptor"/>
    <property type="match status" value="1"/>
</dbReference>
<dbReference type="Gene3D" id="3.40.50.2300">
    <property type="match status" value="2"/>
</dbReference>
<dbReference type="SUPFAM" id="SSF53822">
    <property type="entry name" value="Periplasmic binding protein-like I"/>
    <property type="match status" value="1"/>
</dbReference>
<keyword evidence="6" id="KW-0406">Ion transport</keyword>
<dbReference type="FunFam" id="3.40.190.10:FF:000103">
    <property type="entry name" value="Glutamate receptor"/>
    <property type="match status" value="1"/>
</dbReference>
<dbReference type="Pfam" id="PF00060">
    <property type="entry name" value="Lig_chan"/>
    <property type="match status" value="1"/>
</dbReference>
<dbReference type="InterPro" id="IPR001320">
    <property type="entry name" value="Iontro_rcpt_C"/>
</dbReference>
<keyword evidence="3" id="KW-0813">Transport</keyword>
<evidence type="ECO:0000256" key="3">
    <source>
        <dbReference type="ARBA" id="ARBA00022448"/>
    </source>
</evidence>
<keyword evidence="16" id="KW-1185">Reference proteome</keyword>
<accession>A0A7J6WCK5</accession>
<sequence length="401" mass="44936">MARELEMMSDGYAWIITDGLMNHFDSMDDTVIASTQGVLGVKPYIAMSQKLDSFTDRWKRKFHQDLIIYGLWAYDAVYTLATAAERVGATKSPVQNQGTSNNLTDLTSIKTSKSGLILLDSILNTRIEGLTGDFYFANGKLQTSIYQIINVIGKGETQIGFWSSEFGITNELRLSGDKTYKTSVTNLSNIIWPGDTLTVPKGWVFPMRGKKLKIGVPVKGGFDQIVKVDRDTKTNKTKVTGYAIDVFNLVMESLPYPVPYEFEPFMHPNGSSAGNNYDLIEQIYLQRYDAVVGDTIITANRSSIVDFTLPYTEGGVAMMVLNKQVDKRSAWIFLQPLTMDLWLTTGAFFILTGFVIWVLEHRINKAFRGPPSQHVGMIFWFPLSTLVLAHSSVISSTYPWT</sequence>
<feature type="transmembrane region" description="Helical" evidence="13">
    <location>
        <begin position="379"/>
        <end position="400"/>
    </location>
</feature>
<gene>
    <name evidence="15" type="ORF">FRX31_015817</name>
</gene>
<protein>
    <submittedName>
        <fullName evidence="15">Glutamate receptor 2.2</fullName>
    </submittedName>
</protein>
<dbReference type="AlphaFoldDB" id="A0A7J6WCK5"/>
<evidence type="ECO:0000256" key="4">
    <source>
        <dbReference type="ARBA" id="ARBA00022692"/>
    </source>
</evidence>
<evidence type="ECO:0000256" key="11">
    <source>
        <dbReference type="ARBA" id="ARBA00023303"/>
    </source>
</evidence>
<dbReference type="GO" id="GO:0015276">
    <property type="term" value="F:ligand-gated monoatomic ion channel activity"/>
    <property type="evidence" value="ECO:0007669"/>
    <property type="project" value="InterPro"/>
</dbReference>
<dbReference type="Gene3D" id="1.10.287.70">
    <property type="match status" value="1"/>
</dbReference>
<dbReference type="PANTHER" id="PTHR34836:SF1">
    <property type="entry name" value="OS09G0428600 PROTEIN"/>
    <property type="match status" value="1"/>
</dbReference>
<evidence type="ECO:0000256" key="1">
    <source>
        <dbReference type="ARBA" id="ARBA00004141"/>
    </source>
</evidence>
<evidence type="ECO:0000313" key="15">
    <source>
        <dbReference type="EMBL" id="KAF5194598.1"/>
    </source>
</evidence>
<proteinExistence type="predicted"/>
<evidence type="ECO:0000256" key="2">
    <source>
        <dbReference type="ARBA" id="ARBA00011095"/>
    </source>
</evidence>
<keyword evidence="11" id="KW-0407">Ion channel</keyword>
<dbReference type="PANTHER" id="PTHR34836">
    <property type="entry name" value="OS06G0188250 PROTEIN"/>
    <property type="match status" value="1"/>
</dbReference>
<dbReference type="SUPFAM" id="SSF53850">
    <property type="entry name" value="Periplasmic binding protein-like II"/>
    <property type="match status" value="1"/>
</dbReference>
<keyword evidence="9" id="KW-0325">Glycoprotein</keyword>
<feature type="transmembrane region" description="Helical" evidence="13">
    <location>
        <begin position="341"/>
        <end position="359"/>
    </location>
</feature>
<evidence type="ECO:0000313" key="16">
    <source>
        <dbReference type="Proteomes" id="UP000554482"/>
    </source>
</evidence>
<organism evidence="15 16">
    <name type="scientific">Thalictrum thalictroides</name>
    <name type="common">Rue-anemone</name>
    <name type="synonym">Anemone thalictroides</name>
    <dbReference type="NCBI Taxonomy" id="46969"/>
    <lineage>
        <taxon>Eukaryota</taxon>
        <taxon>Viridiplantae</taxon>
        <taxon>Streptophyta</taxon>
        <taxon>Embryophyta</taxon>
        <taxon>Tracheophyta</taxon>
        <taxon>Spermatophyta</taxon>
        <taxon>Magnoliopsida</taxon>
        <taxon>Ranunculales</taxon>
        <taxon>Ranunculaceae</taxon>
        <taxon>Thalictroideae</taxon>
        <taxon>Thalictrum</taxon>
    </lineage>
</organism>
<keyword evidence="5 13" id="KW-1133">Transmembrane helix</keyword>
<name>A0A7J6WCK5_THATH</name>
<reference evidence="15 16" key="1">
    <citation type="submission" date="2020-06" db="EMBL/GenBank/DDBJ databases">
        <title>Transcriptomic and genomic resources for Thalictrum thalictroides and T. hernandezii: Facilitating candidate gene discovery in an emerging model plant lineage.</title>
        <authorList>
            <person name="Arias T."/>
            <person name="Riano-Pachon D.M."/>
            <person name="Di Stilio V.S."/>
        </authorList>
    </citation>
    <scope>NUCLEOTIDE SEQUENCE [LARGE SCALE GENOMIC DNA]</scope>
    <source>
        <strain evidence="16">cv. WT478/WT964</strain>
        <tissue evidence="15">Leaves</tissue>
    </source>
</reference>
<dbReference type="InterPro" id="IPR015683">
    <property type="entry name" value="Ionotropic_Glu_rcpt"/>
</dbReference>
<keyword evidence="8 15" id="KW-0675">Receptor</keyword>
<dbReference type="Proteomes" id="UP000554482">
    <property type="component" value="Unassembled WGS sequence"/>
</dbReference>
<dbReference type="SMART" id="SM00079">
    <property type="entry name" value="PBPe"/>
    <property type="match status" value="1"/>
</dbReference>
<dbReference type="OrthoDB" id="5984008at2759"/>
<dbReference type="Pfam" id="PF10613">
    <property type="entry name" value="Lig_chan-Glu_bd"/>
    <property type="match status" value="1"/>
</dbReference>
<comment type="subunit">
    <text evidence="2">May form heteromers.</text>
</comment>
<dbReference type="InterPro" id="IPR001828">
    <property type="entry name" value="ANF_lig-bd_rcpt"/>
</dbReference>
<evidence type="ECO:0000256" key="13">
    <source>
        <dbReference type="SAM" id="Phobius"/>
    </source>
</evidence>
<dbReference type="EMBL" id="JABWDY010018499">
    <property type="protein sequence ID" value="KAF5194598.1"/>
    <property type="molecule type" value="Genomic_DNA"/>
</dbReference>
<keyword evidence="4 13" id="KW-0812">Transmembrane</keyword>
<evidence type="ECO:0000256" key="9">
    <source>
        <dbReference type="ARBA" id="ARBA00023180"/>
    </source>
</evidence>
<comment type="subcellular location">
    <subcellularLocation>
        <location evidence="1">Membrane</location>
        <topology evidence="1">Multi-pass membrane protein</topology>
    </subcellularLocation>
</comment>
<feature type="domain" description="Ionotropic glutamate receptor C-terminal" evidence="14">
    <location>
        <begin position="211"/>
        <end position="401"/>
    </location>
</feature>
<evidence type="ECO:0000256" key="6">
    <source>
        <dbReference type="ARBA" id="ARBA00023065"/>
    </source>
</evidence>
<evidence type="ECO:0000256" key="12">
    <source>
        <dbReference type="ARBA" id="ARBA00049638"/>
    </source>
</evidence>
<evidence type="ECO:0000256" key="8">
    <source>
        <dbReference type="ARBA" id="ARBA00023170"/>
    </source>
</evidence>
<dbReference type="InterPro" id="IPR028082">
    <property type="entry name" value="Peripla_BP_I"/>
</dbReference>
<dbReference type="Gene3D" id="3.40.190.10">
    <property type="entry name" value="Periplasmic binding protein-like II"/>
    <property type="match status" value="1"/>
</dbReference>
<keyword evidence="10" id="KW-1071">Ligand-gated ion channel</keyword>
<dbReference type="InterPro" id="IPR019594">
    <property type="entry name" value="Glu/Gly-bd"/>
</dbReference>